<keyword evidence="2" id="KW-1185">Reference proteome</keyword>
<reference evidence="1 2" key="1">
    <citation type="submission" date="2019-01" db="EMBL/GenBank/DDBJ databases">
        <title>Sequencing of cultivated peanut Arachis hypogaea provides insights into genome evolution and oil improvement.</title>
        <authorList>
            <person name="Chen X."/>
        </authorList>
    </citation>
    <scope>NUCLEOTIDE SEQUENCE [LARGE SCALE GENOMIC DNA]</scope>
    <source>
        <strain evidence="2">cv. Fuhuasheng</strain>
        <tissue evidence="1">Leaves</tissue>
    </source>
</reference>
<dbReference type="AlphaFoldDB" id="A0A444X5Q5"/>
<sequence>MVEQARQRHERGTDMSSGFQPAKDVQRIITKGIKKVLLLLQLQTGAGRKYGRNNSLLTQTKMARSISVKDVIAVRTTDVKIVAHSSLHYLFVSKPKAA</sequence>
<protein>
    <submittedName>
        <fullName evidence="1">Uncharacterized protein</fullName>
    </submittedName>
</protein>
<evidence type="ECO:0000313" key="1">
    <source>
        <dbReference type="EMBL" id="RYQ85004.1"/>
    </source>
</evidence>
<organism evidence="1 2">
    <name type="scientific">Arachis hypogaea</name>
    <name type="common">Peanut</name>
    <dbReference type="NCBI Taxonomy" id="3818"/>
    <lineage>
        <taxon>Eukaryota</taxon>
        <taxon>Viridiplantae</taxon>
        <taxon>Streptophyta</taxon>
        <taxon>Embryophyta</taxon>
        <taxon>Tracheophyta</taxon>
        <taxon>Spermatophyta</taxon>
        <taxon>Magnoliopsida</taxon>
        <taxon>eudicotyledons</taxon>
        <taxon>Gunneridae</taxon>
        <taxon>Pentapetalae</taxon>
        <taxon>rosids</taxon>
        <taxon>fabids</taxon>
        <taxon>Fabales</taxon>
        <taxon>Fabaceae</taxon>
        <taxon>Papilionoideae</taxon>
        <taxon>50 kb inversion clade</taxon>
        <taxon>dalbergioids sensu lato</taxon>
        <taxon>Dalbergieae</taxon>
        <taxon>Pterocarpus clade</taxon>
        <taxon>Arachis</taxon>
    </lineage>
</organism>
<evidence type="ECO:0000313" key="2">
    <source>
        <dbReference type="Proteomes" id="UP000289738"/>
    </source>
</evidence>
<comment type="caution">
    <text evidence="1">The sequence shown here is derived from an EMBL/GenBank/DDBJ whole genome shotgun (WGS) entry which is preliminary data.</text>
</comment>
<proteinExistence type="predicted"/>
<gene>
    <name evidence="1" type="ORF">Ahy_B10g104493</name>
</gene>
<dbReference type="Proteomes" id="UP000289738">
    <property type="component" value="Chromosome B10"/>
</dbReference>
<name>A0A444X5Q5_ARAHY</name>
<dbReference type="EMBL" id="SDMP01000020">
    <property type="protein sequence ID" value="RYQ85004.1"/>
    <property type="molecule type" value="Genomic_DNA"/>
</dbReference>
<accession>A0A444X5Q5</accession>